<dbReference type="Proteomes" id="UP001230649">
    <property type="component" value="Unassembled WGS sequence"/>
</dbReference>
<protein>
    <submittedName>
        <fullName evidence="1">Uncharacterized protein</fullName>
    </submittedName>
</protein>
<name>A0ACC2WB03_9TREE</name>
<comment type="caution">
    <text evidence="1">The sequence shown here is derived from an EMBL/GenBank/DDBJ whole genome shotgun (WGS) entry which is preliminary data.</text>
</comment>
<evidence type="ECO:0000313" key="1">
    <source>
        <dbReference type="EMBL" id="KAJ9107762.1"/>
    </source>
</evidence>
<gene>
    <name evidence="1" type="ORF">QFC20_003707</name>
</gene>
<evidence type="ECO:0000313" key="2">
    <source>
        <dbReference type="Proteomes" id="UP001230649"/>
    </source>
</evidence>
<organism evidence="1 2">
    <name type="scientific">Naganishia adeliensis</name>
    <dbReference type="NCBI Taxonomy" id="92952"/>
    <lineage>
        <taxon>Eukaryota</taxon>
        <taxon>Fungi</taxon>
        <taxon>Dikarya</taxon>
        <taxon>Basidiomycota</taxon>
        <taxon>Agaricomycotina</taxon>
        <taxon>Tremellomycetes</taxon>
        <taxon>Filobasidiales</taxon>
        <taxon>Filobasidiaceae</taxon>
        <taxon>Naganishia</taxon>
    </lineage>
</organism>
<accession>A0ACC2WB03</accession>
<sequence length="106" mass="12099">MSPSREFKLRAFNFDDLNYPELRAHFEQPRVEPSEVTFEGALAGLKQLPQEIAEHGAESQDDVALALHKWASAFHDMHSAKMPLYDVEKKEQRTTALEKVLNSLFA</sequence>
<proteinExistence type="predicted"/>
<dbReference type="EMBL" id="JASBWS010000036">
    <property type="protein sequence ID" value="KAJ9107762.1"/>
    <property type="molecule type" value="Genomic_DNA"/>
</dbReference>
<keyword evidence="2" id="KW-1185">Reference proteome</keyword>
<reference evidence="1" key="1">
    <citation type="submission" date="2023-04" db="EMBL/GenBank/DDBJ databases">
        <title>Draft Genome sequencing of Naganishia species isolated from polar environments using Oxford Nanopore Technology.</title>
        <authorList>
            <person name="Leo P."/>
            <person name="Venkateswaran K."/>
        </authorList>
    </citation>
    <scope>NUCLEOTIDE SEQUENCE</scope>
    <source>
        <strain evidence="1">MNA-CCFEE 5262</strain>
    </source>
</reference>